<dbReference type="GeneID" id="33317868"/>
<reference evidence="3 4" key="1">
    <citation type="submission" date="2016-04" db="EMBL/GenBank/DDBJ databases">
        <title>Complete genome sequence of Thermococcus siculi type strain RG-20.</title>
        <authorList>
            <person name="Oger P.M."/>
        </authorList>
    </citation>
    <scope>NUCLEOTIDE SEQUENCE [LARGE SCALE GENOMIC DNA]</scope>
    <source>
        <strain evidence="3 4">RG-20</strain>
    </source>
</reference>
<dbReference type="OrthoDB" id="86225at2157"/>
<dbReference type="AlphaFoldDB" id="A0A2Z2MM64"/>
<dbReference type="KEGG" id="tsl:A3L11_06480"/>
<feature type="compositionally biased region" description="Low complexity" evidence="1">
    <location>
        <begin position="395"/>
        <end position="408"/>
    </location>
</feature>
<dbReference type="SUPFAM" id="SSF49464">
    <property type="entry name" value="Carboxypeptidase regulatory domain-like"/>
    <property type="match status" value="1"/>
</dbReference>
<proteinExistence type="predicted"/>
<evidence type="ECO:0000256" key="1">
    <source>
        <dbReference type="SAM" id="MobiDB-lite"/>
    </source>
</evidence>
<dbReference type="Gene3D" id="2.60.40.10">
    <property type="entry name" value="Immunoglobulins"/>
    <property type="match status" value="1"/>
</dbReference>
<evidence type="ECO:0008006" key="5">
    <source>
        <dbReference type="Google" id="ProtNLM"/>
    </source>
</evidence>
<keyword evidence="2" id="KW-0812">Transmembrane</keyword>
<dbReference type="SUPFAM" id="SSF49373">
    <property type="entry name" value="Invasin/intimin cell-adhesion fragments"/>
    <property type="match status" value="1"/>
</dbReference>
<keyword evidence="4" id="KW-1185">Reference proteome</keyword>
<keyword evidence="2" id="KW-0472">Membrane</keyword>
<evidence type="ECO:0000313" key="4">
    <source>
        <dbReference type="Proteomes" id="UP000250125"/>
    </source>
</evidence>
<feature type="transmembrane region" description="Helical" evidence="2">
    <location>
        <begin position="418"/>
        <end position="440"/>
    </location>
</feature>
<dbReference type="InterPro" id="IPR013783">
    <property type="entry name" value="Ig-like_fold"/>
</dbReference>
<protein>
    <recommendedName>
        <fullName evidence="5">CARDB domain-containing protein</fullName>
    </recommendedName>
</protein>
<dbReference type="Proteomes" id="UP000250125">
    <property type="component" value="Chromosome"/>
</dbReference>
<name>A0A2Z2MM64_9EURY</name>
<dbReference type="InterPro" id="IPR008969">
    <property type="entry name" value="CarboxyPept-like_regulatory"/>
</dbReference>
<dbReference type="InterPro" id="IPR008964">
    <property type="entry name" value="Invasin/intimin_cell_adhesion"/>
</dbReference>
<organism evidence="3 4">
    <name type="scientific">Thermococcus siculi</name>
    <dbReference type="NCBI Taxonomy" id="72803"/>
    <lineage>
        <taxon>Archaea</taxon>
        <taxon>Methanobacteriati</taxon>
        <taxon>Methanobacteriota</taxon>
        <taxon>Thermococci</taxon>
        <taxon>Thermococcales</taxon>
        <taxon>Thermococcaceae</taxon>
        <taxon>Thermococcus</taxon>
    </lineage>
</organism>
<keyword evidence="2" id="KW-1133">Transmembrane helix</keyword>
<evidence type="ECO:0000256" key="2">
    <source>
        <dbReference type="SAM" id="Phobius"/>
    </source>
</evidence>
<gene>
    <name evidence="3" type="ORF">A3L11_06480</name>
</gene>
<dbReference type="EMBL" id="CP015103">
    <property type="protein sequence ID" value="ASJ08888.1"/>
    <property type="molecule type" value="Genomic_DNA"/>
</dbReference>
<dbReference type="RefSeq" id="WP_088856124.1">
    <property type="nucleotide sequence ID" value="NZ_CP015103.1"/>
</dbReference>
<evidence type="ECO:0000313" key="3">
    <source>
        <dbReference type="EMBL" id="ASJ08888.1"/>
    </source>
</evidence>
<accession>A0A2Z2MM64</accession>
<sequence>MKLRGLAIITLLLTVLPFIPSASAQSPLVIIPLNNNFSGVPGDTIIIPFQLENLGNQTLENITVYVTGPADGFLYQSKVIREAIEPNQTYQDTLSIKILNTPPGKYNLTLVARAGSVYSQAQVTVSVKTLVDYDLKVDVGDEYPYGSNVSVIFKMTSKANGVIIGRIGYTITRDGETVEDFATTIYLNPGESWVKNVTLTRPPVGNYHVRFWAYFGRKSKGTTASFRIFQRNLGYDAYFRDGAIHVFVYDETGKGVPGIHVRINGISFSTDDGGTVSYLVKEPGTYEVVLNLDGRIVTTFVEVKKLFISYEQENETLLVRVVDSTGKPTPNITVTASGPLGKDYATTNASGLAAISLEKTGYGTIILKAESSQYMGASATAKTVEPPKPTPTTTPSPTTTSKPPVTTTPTPPKPPKNYGPLAMILIVSGVLLAGTSYAAFFRPIVQEETIDRYYFVKVRAPRLKGLEGFTFEKAVNALEVRATKGKAEIQDGRILWRIEHLEPGEEAYLQVLLG</sequence>
<feature type="region of interest" description="Disordered" evidence="1">
    <location>
        <begin position="378"/>
        <end position="414"/>
    </location>
</feature>